<protein>
    <recommendedName>
        <fullName evidence="4">Copper chaperone PCu(A)C</fullName>
    </recommendedName>
</protein>
<keyword evidence="1" id="KW-0732">Signal</keyword>
<dbReference type="InterPro" id="IPR036182">
    <property type="entry name" value="PCuAC_sf"/>
</dbReference>
<organism evidence="2 3">
    <name type="scientific">Nitrobacter vulgaris</name>
    <dbReference type="NCBI Taxonomy" id="29421"/>
    <lineage>
        <taxon>Bacteria</taxon>
        <taxon>Pseudomonadati</taxon>
        <taxon>Pseudomonadota</taxon>
        <taxon>Alphaproteobacteria</taxon>
        <taxon>Hyphomicrobiales</taxon>
        <taxon>Nitrobacteraceae</taxon>
        <taxon>Nitrobacter</taxon>
    </lineage>
</organism>
<reference evidence="2 3" key="1">
    <citation type="submission" date="2017-02" db="EMBL/GenBank/DDBJ databases">
        <title>Genome sequence of the nitrite-oxidizing bacterium Nitrobacter vulgaris strain Ab1.</title>
        <authorList>
            <person name="Mellbye B.L."/>
            <person name="Davis E.W."/>
            <person name="Spieck E."/>
            <person name="Chang J.H."/>
            <person name="Bottomley P.J."/>
            <person name="Sayavedra-Soto L.A."/>
        </authorList>
    </citation>
    <scope>NUCLEOTIDE SEQUENCE [LARGE SCALE GENOMIC DNA]</scope>
    <source>
        <strain evidence="2 3">Ab1</strain>
    </source>
</reference>
<dbReference type="Gene3D" id="2.60.40.1890">
    <property type="entry name" value="PCu(A)C copper chaperone"/>
    <property type="match status" value="1"/>
</dbReference>
<dbReference type="OrthoDB" id="9796962at2"/>
<gene>
    <name evidence="2" type="ORF">B2M20_11345</name>
</gene>
<dbReference type="AlphaFoldDB" id="A0A1V4HXR0"/>
<dbReference type="InterPro" id="IPR058248">
    <property type="entry name" value="Lxx211020-like"/>
</dbReference>
<keyword evidence="3" id="KW-1185">Reference proteome</keyword>
<sequence length="157" mass="16322">MTSKLFCVAVACALLATARAASAEDFKAGDIVISRPWSRATPAGAQVGAGYLVVENRGSLPDRFLGGSVEAATGFELHDIVLEGGIMKMRQLTGIDLPPGSSIEAKPGGLHIMFVGLLHPLAAEEKVRGALQFEHAGRIEVEFKVIGMGARPPGGGD</sequence>
<dbReference type="Pfam" id="PF04314">
    <property type="entry name" value="PCuAC"/>
    <property type="match status" value="1"/>
</dbReference>
<proteinExistence type="predicted"/>
<feature type="chain" id="PRO_5013342226" description="Copper chaperone PCu(A)C" evidence="1">
    <location>
        <begin position="24"/>
        <end position="157"/>
    </location>
</feature>
<name>A0A1V4HXR0_NITVU</name>
<feature type="signal peptide" evidence="1">
    <location>
        <begin position="1"/>
        <end position="23"/>
    </location>
</feature>
<dbReference type="PANTHER" id="PTHR36302:SF1">
    <property type="entry name" value="COPPER CHAPERONE PCU(A)C"/>
    <property type="match status" value="1"/>
</dbReference>
<dbReference type="InterPro" id="IPR007410">
    <property type="entry name" value="LpqE-like"/>
</dbReference>
<dbReference type="SUPFAM" id="SSF110087">
    <property type="entry name" value="DR1885-like metal-binding protein"/>
    <property type="match status" value="1"/>
</dbReference>
<dbReference type="Proteomes" id="UP000189940">
    <property type="component" value="Unassembled WGS sequence"/>
</dbReference>
<dbReference type="STRING" id="29421.B2M20_11345"/>
<evidence type="ECO:0008006" key="4">
    <source>
        <dbReference type="Google" id="ProtNLM"/>
    </source>
</evidence>
<dbReference type="EMBL" id="MWPQ01000042">
    <property type="protein sequence ID" value="OPH82694.1"/>
    <property type="molecule type" value="Genomic_DNA"/>
</dbReference>
<dbReference type="PANTHER" id="PTHR36302">
    <property type="entry name" value="BLR7088 PROTEIN"/>
    <property type="match status" value="1"/>
</dbReference>
<evidence type="ECO:0000256" key="1">
    <source>
        <dbReference type="SAM" id="SignalP"/>
    </source>
</evidence>
<accession>A0A1V4HXR0</accession>
<comment type="caution">
    <text evidence="2">The sequence shown here is derived from an EMBL/GenBank/DDBJ whole genome shotgun (WGS) entry which is preliminary data.</text>
</comment>
<evidence type="ECO:0000313" key="2">
    <source>
        <dbReference type="EMBL" id="OPH82694.1"/>
    </source>
</evidence>
<evidence type="ECO:0000313" key="3">
    <source>
        <dbReference type="Proteomes" id="UP000189940"/>
    </source>
</evidence>